<dbReference type="PROSITE" id="PS51318">
    <property type="entry name" value="TAT"/>
    <property type="match status" value="1"/>
</dbReference>
<dbReference type="OrthoDB" id="9773538at2"/>
<dbReference type="AlphaFoldDB" id="A0A172Y9D6"/>
<evidence type="ECO:0000256" key="2">
    <source>
        <dbReference type="ARBA" id="ARBA00022670"/>
    </source>
</evidence>
<feature type="chain" id="PRO_5008004508" evidence="8">
    <location>
        <begin position="31"/>
        <end position="721"/>
    </location>
</feature>
<sequence>MTTSTALSRRGLLAASAAASLFLTARPSAASIGGVTFVRDAAALAGNPVYAPWPGPNGGVPPWDKVKVEHLKPALVQAMQDQLANIDRITANRATPNFDNTVAAYEASGRALERAGTIYSVLSSSLSTPEFRAVQSELEALFAAHANAINQNAALYARIKAVEATRETSNLTPEQQRVVWLHRTDFIRGGAELSPAARIRVGEISQELSQKFTAFRRNLLADEETWIVVDDRAALRGLPDAFIDALAMAAEERGLKGRWAIVNTRSSVDPVLTYADDRDLRRRVWTAFIMRGDNGDANDNKALIADILKLRHERAGLLGHPTHAHMRLHNTMAQTPERAMTLLEQVWRPAVARVHEEVRDMQALADGQGAGIKIAPWDYRYYQEKVRKARYDLDEGEVKAYLQLDKLREAMFWAAGRNFGWTIVAADLPVYHPDVTAWQVKDAQGRHVGYFYFDPFARSGKRSGAWMNQIRSQERFAGAVAPVVSNNENFVKPAPGRPALISWDDATTLFHEFGHGMHGLASDVAYPSVSGTNVPGDFLEFPSQMWELWLSDRQILSRFALHHETGRPMPSELMDKVERARHFNQGFATVEFLASAIVDMRYHLAETPPSDPAAFEKAVLAEIGLPDELVMRHRSPHFGHIFASDSYSAGYYAYLWADTLVADAGERFAKAPGGFFDPELSRRYYDIALKVGNSRDPAETYRMLMGRDADPAALLRKRGFA</sequence>
<dbReference type="RefSeq" id="WP_025977345.1">
    <property type="nucleotide sequence ID" value="NZ_CP015614.1"/>
</dbReference>
<dbReference type="PANTHER" id="PTHR43660:SF1">
    <property type="entry name" value="DIPEPTIDYL CARBOXYPEPTIDASE"/>
    <property type="match status" value="1"/>
</dbReference>
<dbReference type="Gene3D" id="1.10.1370.10">
    <property type="entry name" value="Neurolysin, domain 3"/>
    <property type="match status" value="1"/>
</dbReference>
<dbReference type="PANTHER" id="PTHR43660">
    <property type="entry name" value="DIPEPTIDYL CARBOXYPEPTIDASE"/>
    <property type="match status" value="1"/>
</dbReference>
<keyword evidence="8" id="KW-0732">Signal</keyword>
<dbReference type="FunFam" id="3.40.390.10:FF:000009">
    <property type="entry name" value="Oligopeptidase A"/>
    <property type="match status" value="1"/>
</dbReference>
<accession>A0A172Y9D6</accession>
<dbReference type="EMBL" id="CP015614">
    <property type="protein sequence ID" value="ANF55853.1"/>
    <property type="molecule type" value="Genomic_DNA"/>
</dbReference>
<dbReference type="SUPFAM" id="SSF55486">
    <property type="entry name" value="Metalloproteases ('zincins'), catalytic domain"/>
    <property type="match status" value="1"/>
</dbReference>
<feature type="signal peptide" evidence="8">
    <location>
        <begin position="1"/>
        <end position="30"/>
    </location>
</feature>
<dbReference type="InterPro" id="IPR024077">
    <property type="entry name" value="Neurolysin/TOP_dom2"/>
</dbReference>
<dbReference type="GO" id="GO:0046872">
    <property type="term" value="F:metal ion binding"/>
    <property type="evidence" value="ECO:0007669"/>
    <property type="project" value="UniProtKB-UniRule"/>
</dbReference>
<evidence type="ECO:0000256" key="7">
    <source>
        <dbReference type="RuleBase" id="RU003435"/>
    </source>
</evidence>
<dbReference type="Gene3D" id="3.40.390.10">
    <property type="entry name" value="Collagenase (Catalytic Domain)"/>
    <property type="match status" value="1"/>
</dbReference>
<dbReference type="GO" id="GO:0004180">
    <property type="term" value="F:carboxypeptidase activity"/>
    <property type="evidence" value="ECO:0007669"/>
    <property type="project" value="TreeGrafter"/>
</dbReference>
<dbReference type="InterPro" id="IPR024079">
    <property type="entry name" value="MetalloPept_cat_dom_sf"/>
</dbReference>
<proteinExistence type="inferred from homology"/>
<keyword evidence="3 7" id="KW-0479">Metal-binding</keyword>
<evidence type="ECO:0000256" key="3">
    <source>
        <dbReference type="ARBA" id="ARBA00022723"/>
    </source>
</evidence>
<keyword evidence="4 7" id="KW-0378">Hydrolase</keyword>
<protein>
    <submittedName>
        <fullName evidence="10">Peptidase M3</fullName>
    </submittedName>
</protein>
<dbReference type="InterPro" id="IPR006311">
    <property type="entry name" value="TAT_signal"/>
</dbReference>
<dbReference type="CDD" id="cd06456">
    <property type="entry name" value="M3A_DCP"/>
    <property type="match status" value="1"/>
</dbReference>
<dbReference type="InterPro" id="IPR001567">
    <property type="entry name" value="Pept_M3A_M3B_dom"/>
</dbReference>
<dbReference type="STRING" id="588932.DA69_04040"/>
<keyword evidence="2 7" id="KW-0645">Protease</keyword>
<keyword evidence="5 7" id="KW-0862">Zinc</keyword>
<evidence type="ECO:0000313" key="11">
    <source>
        <dbReference type="Proteomes" id="UP000077603"/>
    </source>
</evidence>
<evidence type="ECO:0000256" key="5">
    <source>
        <dbReference type="ARBA" id="ARBA00022833"/>
    </source>
</evidence>
<dbReference type="Gene3D" id="1.10.1370.40">
    <property type="match status" value="1"/>
</dbReference>
<evidence type="ECO:0000256" key="8">
    <source>
        <dbReference type="SAM" id="SignalP"/>
    </source>
</evidence>
<evidence type="ECO:0000313" key="10">
    <source>
        <dbReference type="EMBL" id="ANF55853.1"/>
    </source>
</evidence>
<gene>
    <name evidence="10" type="ORF">DA69_04040</name>
</gene>
<dbReference type="InterPro" id="IPR034005">
    <property type="entry name" value="M3A_DCP"/>
</dbReference>
<evidence type="ECO:0000259" key="9">
    <source>
        <dbReference type="Pfam" id="PF01432"/>
    </source>
</evidence>
<dbReference type="Proteomes" id="UP000077603">
    <property type="component" value="Chromosome"/>
</dbReference>
<dbReference type="KEGG" id="bne:DA69_04040"/>
<evidence type="ECO:0000256" key="4">
    <source>
        <dbReference type="ARBA" id="ARBA00022801"/>
    </source>
</evidence>
<dbReference type="GO" id="GO:0006508">
    <property type="term" value="P:proteolysis"/>
    <property type="evidence" value="ECO:0007669"/>
    <property type="project" value="UniProtKB-KW"/>
</dbReference>
<organism evidence="10 11">
    <name type="scientific">Brevundimonas naejangsanensis</name>
    <dbReference type="NCBI Taxonomy" id="588932"/>
    <lineage>
        <taxon>Bacteria</taxon>
        <taxon>Pseudomonadati</taxon>
        <taxon>Pseudomonadota</taxon>
        <taxon>Alphaproteobacteria</taxon>
        <taxon>Caulobacterales</taxon>
        <taxon>Caulobacteraceae</taxon>
        <taxon>Brevundimonas</taxon>
    </lineage>
</organism>
<name>A0A172Y9D6_9CAUL</name>
<comment type="cofactor">
    <cofactor evidence="7">
        <name>Zn(2+)</name>
        <dbReference type="ChEBI" id="CHEBI:29105"/>
    </cofactor>
    <text evidence="7">Binds 1 zinc ion.</text>
</comment>
<dbReference type="InterPro" id="IPR045090">
    <property type="entry name" value="Pept_M3A_M3B"/>
</dbReference>
<comment type="similarity">
    <text evidence="1 7">Belongs to the peptidase M3 family.</text>
</comment>
<keyword evidence="11" id="KW-1185">Reference proteome</keyword>
<dbReference type="Pfam" id="PF01432">
    <property type="entry name" value="Peptidase_M3"/>
    <property type="match status" value="1"/>
</dbReference>
<evidence type="ECO:0000256" key="6">
    <source>
        <dbReference type="ARBA" id="ARBA00023049"/>
    </source>
</evidence>
<dbReference type="eggNOG" id="COG0339">
    <property type="taxonomic scope" value="Bacteria"/>
</dbReference>
<evidence type="ECO:0000256" key="1">
    <source>
        <dbReference type="ARBA" id="ARBA00006040"/>
    </source>
</evidence>
<dbReference type="GO" id="GO:0005829">
    <property type="term" value="C:cytosol"/>
    <property type="evidence" value="ECO:0007669"/>
    <property type="project" value="TreeGrafter"/>
</dbReference>
<keyword evidence="6 7" id="KW-0482">Metalloprotease</keyword>
<dbReference type="GO" id="GO:0004222">
    <property type="term" value="F:metalloendopeptidase activity"/>
    <property type="evidence" value="ECO:0007669"/>
    <property type="project" value="InterPro"/>
</dbReference>
<reference evidence="10 11" key="1">
    <citation type="journal article" date="2014" name="Genome Announc.">
        <title>Genome Sequence of a Promising Hydrogen-Producing Facultative Anaerobic Bacterium, Brevundimonas naejangsanensis Strain B1.</title>
        <authorList>
            <person name="Su H."/>
            <person name="Zhang T."/>
            <person name="Bao M."/>
            <person name="Jiang Y."/>
            <person name="Wang Y."/>
            <person name="Tan T."/>
        </authorList>
    </citation>
    <scope>NUCLEOTIDE SEQUENCE [LARGE SCALE GENOMIC DNA]</scope>
    <source>
        <strain evidence="10 11">B1</strain>
    </source>
</reference>
<feature type="domain" description="Peptidase M3A/M3B catalytic" evidence="9">
    <location>
        <begin position="271"/>
        <end position="719"/>
    </location>
</feature>